<dbReference type="SUPFAM" id="SSF47384">
    <property type="entry name" value="Homodimeric domain of signal transducing histidine kinase"/>
    <property type="match status" value="1"/>
</dbReference>
<dbReference type="GO" id="GO:0016301">
    <property type="term" value="F:kinase activity"/>
    <property type="evidence" value="ECO:0007669"/>
    <property type="project" value="UniProtKB-KW"/>
</dbReference>
<keyword evidence="5 9" id="KW-0418">Kinase</keyword>
<dbReference type="Proteomes" id="UP001597460">
    <property type="component" value="Unassembled WGS sequence"/>
</dbReference>
<dbReference type="InterPro" id="IPR036097">
    <property type="entry name" value="HisK_dim/P_sf"/>
</dbReference>
<dbReference type="SMART" id="SM00387">
    <property type="entry name" value="HATPase_c"/>
    <property type="match status" value="1"/>
</dbReference>
<dbReference type="EMBL" id="JBHULI010000002">
    <property type="protein sequence ID" value="MFD2531168.1"/>
    <property type="molecule type" value="Genomic_DNA"/>
</dbReference>
<dbReference type="PRINTS" id="PR00344">
    <property type="entry name" value="BCTRLSENSOR"/>
</dbReference>
<keyword evidence="4" id="KW-0808">Transferase</keyword>
<evidence type="ECO:0000259" key="8">
    <source>
        <dbReference type="PROSITE" id="PS50109"/>
    </source>
</evidence>
<evidence type="ECO:0000256" key="6">
    <source>
        <dbReference type="ARBA" id="ARBA00023012"/>
    </source>
</evidence>
<dbReference type="Gene3D" id="3.30.565.10">
    <property type="entry name" value="Histidine kinase-like ATPase, C-terminal domain"/>
    <property type="match status" value="1"/>
</dbReference>
<dbReference type="RefSeq" id="WP_390297699.1">
    <property type="nucleotide sequence ID" value="NZ_JBHULI010000002.1"/>
</dbReference>
<dbReference type="SUPFAM" id="SSF55874">
    <property type="entry name" value="ATPase domain of HSP90 chaperone/DNA topoisomerase II/histidine kinase"/>
    <property type="match status" value="1"/>
</dbReference>
<dbReference type="PANTHER" id="PTHR45453:SF1">
    <property type="entry name" value="PHOSPHATE REGULON SENSOR PROTEIN PHOR"/>
    <property type="match status" value="1"/>
</dbReference>
<protein>
    <recommendedName>
        <fullName evidence="2">histidine kinase</fullName>
        <ecNumber evidence="2">2.7.13.3</ecNumber>
    </recommendedName>
</protein>
<keyword evidence="7" id="KW-0472">Membrane</keyword>
<evidence type="ECO:0000256" key="3">
    <source>
        <dbReference type="ARBA" id="ARBA00022553"/>
    </source>
</evidence>
<dbReference type="InterPro" id="IPR005467">
    <property type="entry name" value="His_kinase_dom"/>
</dbReference>
<feature type="domain" description="Histidine kinase" evidence="8">
    <location>
        <begin position="136"/>
        <end position="357"/>
    </location>
</feature>
<dbReference type="CDD" id="cd00082">
    <property type="entry name" value="HisKA"/>
    <property type="match status" value="1"/>
</dbReference>
<organism evidence="9 10">
    <name type="scientific">Gracilimonas halophila</name>
    <dbReference type="NCBI Taxonomy" id="1834464"/>
    <lineage>
        <taxon>Bacteria</taxon>
        <taxon>Pseudomonadati</taxon>
        <taxon>Balneolota</taxon>
        <taxon>Balneolia</taxon>
        <taxon>Balneolales</taxon>
        <taxon>Balneolaceae</taxon>
        <taxon>Gracilimonas</taxon>
    </lineage>
</organism>
<name>A0ABW5JEJ2_9BACT</name>
<dbReference type="InterPro" id="IPR036890">
    <property type="entry name" value="HATPase_C_sf"/>
</dbReference>
<keyword evidence="6" id="KW-0902">Two-component regulatory system</keyword>
<keyword evidence="7" id="KW-0812">Transmembrane</keyword>
<comment type="catalytic activity">
    <reaction evidence="1">
        <text>ATP + protein L-histidine = ADP + protein N-phospho-L-histidine.</text>
        <dbReference type="EC" id="2.7.13.3"/>
    </reaction>
</comment>
<comment type="caution">
    <text evidence="9">The sequence shown here is derived from an EMBL/GenBank/DDBJ whole genome shotgun (WGS) entry which is preliminary data.</text>
</comment>
<keyword evidence="10" id="KW-1185">Reference proteome</keyword>
<dbReference type="InterPro" id="IPR004358">
    <property type="entry name" value="Sig_transdc_His_kin-like_C"/>
</dbReference>
<evidence type="ECO:0000256" key="7">
    <source>
        <dbReference type="SAM" id="Phobius"/>
    </source>
</evidence>
<evidence type="ECO:0000256" key="2">
    <source>
        <dbReference type="ARBA" id="ARBA00012438"/>
    </source>
</evidence>
<evidence type="ECO:0000313" key="9">
    <source>
        <dbReference type="EMBL" id="MFD2531168.1"/>
    </source>
</evidence>
<evidence type="ECO:0000313" key="10">
    <source>
        <dbReference type="Proteomes" id="UP001597460"/>
    </source>
</evidence>
<dbReference type="InterPro" id="IPR050351">
    <property type="entry name" value="BphY/WalK/GraS-like"/>
</dbReference>
<sequence length="364" mass="42213">MSKHKRKKQKGIYRFGLRIGLTASVLCAGILFLVLWQGYNFTPEDAGSLSVLMAALFFLVTYAVTYYNSYKRLKTIEQLFKNIARKRFMEYEDVTSDHHDEVDYLVKQGVKSSRTIEREIQRLNRIENYRKEFIGDISHELKTPIFAIQGFIETLLNGALEDEEVNRDFLKKAMRNVNRLIYLTKDLMEISKLETGELKSEIEEIYLYEVLNDIIESLNYKAEKENIQLIVNDFDKNIQVKVDKNQVKQVLINLIENGIKYNMPRGKVEVTVFTKPKEKERVFVSVKDTGIGIDEKDIPRVTERFFRVDKSRSRERGGTGLGLAIVKHIMEAHGEKFNIESEPNKGSTFTISLHRADNVHVLSD</sequence>
<dbReference type="Gene3D" id="1.10.287.130">
    <property type="match status" value="1"/>
</dbReference>
<proteinExistence type="predicted"/>
<evidence type="ECO:0000256" key="1">
    <source>
        <dbReference type="ARBA" id="ARBA00000085"/>
    </source>
</evidence>
<dbReference type="EC" id="2.7.13.3" evidence="2"/>
<dbReference type="PROSITE" id="PS50109">
    <property type="entry name" value="HIS_KIN"/>
    <property type="match status" value="1"/>
</dbReference>
<dbReference type="Pfam" id="PF00512">
    <property type="entry name" value="HisKA"/>
    <property type="match status" value="1"/>
</dbReference>
<feature type="transmembrane region" description="Helical" evidence="7">
    <location>
        <begin position="48"/>
        <end position="67"/>
    </location>
</feature>
<evidence type="ECO:0000256" key="5">
    <source>
        <dbReference type="ARBA" id="ARBA00022777"/>
    </source>
</evidence>
<gene>
    <name evidence="9" type="ORF">ACFSVN_01770</name>
</gene>
<accession>A0ABW5JEJ2</accession>
<feature type="transmembrane region" description="Helical" evidence="7">
    <location>
        <begin position="12"/>
        <end position="36"/>
    </location>
</feature>
<dbReference type="InterPro" id="IPR003594">
    <property type="entry name" value="HATPase_dom"/>
</dbReference>
<dbReference type="Pfam" id="PF02518">
    <property type="entry name" value="HATPase_c"/>
    <property type="match status" value="1"/>
</dbReference>
<dbReference type="SMART" id="SM00388">
    <property type="entry name" value="HisKA"/>
    <property type="match status" value="1"/>
</dbReference>
<keyword evidence="3" id="KW-0597">Phosphoprotein</keyword>
<keyword evidence="7" id="KW-1133">Transmembrane helix</keyword>
<dbReference type="PANTHER" id="PTHR45453">
    <property type="entry name" value="PHOSPHATE REGULON SENSOR PROTEIN PHOR"/>
    <property type="match status" value="1"/>
</dbReference>
<reference evidence="10" key="1">
    <citation type="journal article" date="2019" name="Int. J. Syst. Evol. Microbiol.">
        <title>The Global Catalogue of Microorganisms (GCM) 10K type strain sequencing project: providing services to taxonomists for standard genome sequencing and annotation.</title>
        <authorList>
            <consortium name="The Broad Institute Genomics Platform"/>
            <consortium name="The Broad Institute Genome Sequencing Center for Infectious Disease"/>
            <person name="Wu L."/>
            <person name="Ma J."/>
        </authorList>
    </citation>
    <scope>NUCLEOTIDE SEQUENCE [LARGE SCALE GENOMIC DNA]</scope>
    <source>
        <strain evidence="10">KCTC 52042</strain>
    </source>
</reference>
<dbReference type="InterPro" id="IPR003661">
    <property type="entry name" value="HisK_dim/P_dom"/>
</dbReference>
<evidence type="ECO:0000256" key="4">
    <source>
        <dbReference type="ARBA" id="ARBA00022679"/>
    </source>
</evidence>